<feature type="compositionally biased region" description="Basic and acidic residues" evidence="2">
    <location>
        <begin position="207"/>
        <end position="219"/>
    </location>
</feature>
<evidence type="ECO:0000313" key="4">
    <source>
        <dbReference type="Proteomes" id="UP000516314"/>
    </source>
</evidence>
<protein>
    <submittedName>
        <fullName evidence="3">(thale cress) hypothetical protein</fullName>
    </submittedName>
</protein>
<evidence type="ECO:0000256" key="1">
    <source>
        <dbReference type="SAM" id="Coils"/>
    </source>
</evidence>
<evidence type="ECO:0000256" key="2">
    <source>
        <dbReference type="SAM" id="MobiDB-lite"/>
    </source>
</evidence>
<feature type="region of interest" description="Disordered" evidence="2">
    <location>
        <begin position="1"/>
        <end position="33"/>
    </location>
</feature>
<sequence>MAKSRALGDRNDEMSVELEEHATRDENAERSYSKRSLCAPEVEQLKYFLFGYEEEIFDGASELETLKNRCSDLTQKLSEQILKTEEFNAIALKHGEELLMKLQDAIDENEARKKAQSSQLKRTKELEDKILELEADRQSVIYDKREKTTAYDMMKAELDCSLLSLECCKEEKQKLEAILQQCKEESLKMSKELGSRRELVQRCSSHKNIEMEENDRLDMDDQMSELDDNNTTAVSSGEP</sequence>
<dbReference type="PANTHER" id="PTHR34452:SF1">
    <property type="entry name" value="SPORULATION-SPECIFIC PROTEIN"/>
    <property type="match status" value="1"/>
</dbReference>
<name>A0A7G2DSH7_ARATH</name>
<reference evidence="3 4" key="1">
    <citation type="submission" date="2020-09" db="EMBL/GenBank/DDBJ databases">
        <authorList>
            <person name="Ashkenazy H."/>
        </authorList>
    </citation>
    <scope>NUCLEOTIDE SEQUENCE [LARGE SCALE GENOMIC DNA]</scope>
    <source>
        <strain evidence="4">cv. Cdm-0</strain>
    </source>
</reference>
<feature type="coiled-coil region" evidence="1">
    <location>
        <begin position="63"/>
        <end position="126"/>
    </location>
</feature>
<evidence type="ECO:0000313" key="3">
    <source>
        <dbReference type="EMBL" id="CAD5313419.1"/>
    </source>
</evidence>
<accession>A0A7G2DSH7</accession>
<proteinExistence type="predicted"/>
<dbReference type="EMBL" id="LR881466">
    <property type="protein sequence ID" value="CAD5313419.1"/>
    <property type="molecule type" value="Genomic_DNA"/>
</dbReference>
<organism evidence="3 4">
    <name type="scientific">Arabidopsis thaliana</name>
    <name type="common">Mouse-ear cress</name>
    <dbReference type="NCBI Taxonomy" id="3702"/>
    <lineage>
        <taxon>Eukaryota</taxon>
        <taxon>Viridiplantae</taxon>
        <taxon>Streptophyta</taxon>
        <taxon>Embryophyta</taxon>
        <taxon>Tracheophyta</taxon>
        <taxon>Spermatophyta</taxon>
        <taxon>Magnoliopsida</taxon>
        <taxon>eudicotyledons</taxon>
        <taxon>Gunneridae</taxon>
        <taxon>Pentapetalae</taxon>
        <taxon>rosids</taxon>
        <taxon>malvids</taxon>
        <taxon>Brassicales</taxon>
        <taxon>Brassicaceae</taxon>
        <taxon>Camelineae</taxon>
        <taxon>Arabidopsis</taxon>
    </lineage>
</organism>
<dbReference type="PANTHER" id="PTHR34452">
    <property type="entry name" value="MYOSIN HEAVY CHAIN-RELATED PROTEIN"/>
    <property type="match status" value="1"/>
</dbReference>
<feature type="region of interest" description="Disordered" evidence="2">
    <location>
        <begin position="204"/>
        <end position="239"/>
    </location>
</feature>
<feature type="compositionally biased region" description="Basic and acidic residues" evidence="2">
    <location>
        <begin position="1"/>
        <end position="32"/>
    </location>
</feature>
<keyword evidence="1" id="KW-0175">Coiled coil</keyword>
<dbReference type="Proteomes" id="UP000516314">
    <property type="component" value="Chromosome 1"/>
</dbReference>
<dbReference type="AlphaFoldDB" id="A0A7G2DSH7"/>
<feature type="compositionally biased region" description="Polar residues" evidence="2">
    <location>
        <begin position="229"/>
        <end position="239"/>
    </location>
</feature>
<gene>
    <name evidence="3" type="ORF">AT9943_LOCUS1919</name>
</gene>